<dbReference type="Gene3D" id="2.60.40.4150">
    <property type="entry name" value="Type VI secretion system, lipoprotein SciN"/>
    <property type="match status" value="1"/>
</dbReference>
<evidence type="ECO:0000313" key="3">
    <source>
        <dbReference type="Proteomes" id="UP000253728"/>
    </source>
</evidence>
<gene>
    <name evidence="2" type="ORF">NCTC5908_01055</name>
</gene>
<organism evidence="2 3">
    <name type="scientific">Aggregatibacter aphrophilus</name>
    <name type="common">Haemophilus aphrophilus</name>
    <dbReference type="NCBI Taxonomy" id="732"/>
    <lineage>
        <taxon>Bacteria</taxon>
        <taxon>Pseudomonadati</taxon>
        <taxon>Pseudomonadota</taxon>
        <taxon>Gammaproteobacteria</taxon>
        <taxon>Pasteurellales</taxon>
        <taxon>Pasteurellaceae</taxon>
        <taxon>Aggregatibacter</taxon>
    </lineage>
</organism>
<dbReference type="NCBIfam" id="TIGR03352">
    <property type="entry name" value="VI_chp_3"/>
    <property type="match status" value="1"/>
</dbReference>
<dbReference type="Pfam" id="PF12790">
    <property type="entry name" value="T6SS-SciN"/>
    <property type="match status" value="1"/>
</dbReference>
<dbReference type="GeneID" id="49634858"/>
<dbReference type="InterPro" id="IPR038706">
    <property type="entry name" value="Type_VI_SciN-like_sf"/>
</dbReference>
<dbReference type="EMBL" id="UFSP01000001">
    <property type="protein sequence ID" value="SSY94855.1"/>
    <property type="molecule type" value="Genomic_DNA"/>
</dbReference>
<dbReference type="STRING" id="732.ADJ80_01935"/>
<dbReference type="PANTHER" id="PTHR37625">
    <property type="entry name" value="OUTER MEMBRANE LIPOPROTEIN-RELATED"/>
    <property type="match status" value="1"/>
</dbReference>
<dbReference type="PANTHER" id="PTHR37625:SF5">
    <property type="entry name" value="LIPOPROTEIN"/>
    <property type="match status" value="1"/>
</dbReference>
<evidence type="ECO:0000313" key="2">
    <source>
        <dbReference type="EMBL" id="SSY94855.1"/>
    </source>
</evidence>
<evidence type="ECO:0000256" key="1">
    <source>
        <dbReference type="SAM" id="MobiDB-lite"/>
    </source>
</evidence>
<reference evidence="2 3" key="1">
    <citation type="submission" date="2018-06" db="EMBL/GenBank/DDBJ databases">
        <authorList>
            <consortium name="Pathogen Informatics"/>
            <person name="Doyle S."/>
        </authorList>
    </citation>
    <scope>NUCLEOTIDE SEQUENCE [LARGE SCALE GENOMIC DNA]</scope>
    <source>
        <strain evidence="2 3">NCTC5908</strain>
    </source>
</reference>
<name>A0A336N4X0_AGGAP</name>
<protein>
    <submittedName>
        <fullName evidence="2">Uncharacterized protein conserved in bacteria</fullName>
    </submittedName>
</protein>
<dbReference type="Proteomes" id="UP000253728">
    <property type="component" value="Unassembled WGS sequence"/>
</dbReference>
<dbReference type="InterPro" id="IPR017734">
    <property type="entry name" value="T6SS_SciN"/>
</dbReference>
<sequence>MKLKQLFTLIPALIIVGCSSNEPGENPRLSKASTYSLSIYATDRANINIYSPKDDAISVVSDEVNMDYDSSAFDSPKGETKRPRSANEYKNNLKASSSNPSNDKQVIQQENGKADLRATPVMLKVFQLTDKSLFLSSTYDDFRGSDFTDSLGKTYISNIDLIIAPNQFRFIEPEALNEKTHYIGVVALFNGYENRKWKGIVQVRPKGGESYPLLIRVLDSKVEIYKDN</sequence>
<dbReference type="PROSITE" id="PS51257">
    <property type="entry name" value="PROKAR_LIPOPROTEIN"/>
    <property type="match status" value="1"/>
</dbReference>
<accession>A0A336N4X0</accession>
<dbReference type="AlphaFoldDB" id="A0A336N4X0"/>
<proteinExistence type="predicted"/>
<dbReference type="RefSeq" id="WP_005703590.1">
    <property type="nucleotide sequence ID" value="NZ_LS483485.1"/>
</dbReference>
<feature type="compositionally biased region" description="Basic and acidic residues" evidence="1">
    <location>
        <begin position="76"/>
        <end position="87"/>
    </location>
</feature>
<feature type="compositionally biased region" description="Polar residues" evidence="1">
    <location>
        <begin position="88"/>
        <end position="107"/>
    </location>
</feature>
<feature type="region of interest" description="Disordered" evidence="1">
    <location>
        <begin position="70"/>
        <end position="107"/>
    </location>
</feature>